<keyword evidence="2" id="KW-1185">Reference proteome</keyword>
<dbReference type="Proteomes" id="UP001145114">
    <property type="component" value="Unassembled WGS sequence"/>
</dbReference>
<name>A0ACC1HC00_9FUNG</name>
<evidence type="ECO:0000313" key="2">
    <source>
        <dbReference type="Proteomes" id="UP001145114"/>
    </source>
</evidence>
<organism evidence="1 2">
    <name type="scientific">Spiromyces aspiralis</name>
    <dbReference type="NCBI Taxonomy" id="68401"/>
    <lineage>
        <taxon>Eukaryota</taxon>
        <taxon>Fungi</taxon>
        <taxon>Fungi incertae sedis</taxon>
        <taxon>Zoopagomycota</taxon>
        <taxon>Kickxellomycotina</taxon>
        <taxon>Kickxellomycetes</taxon>
        <taxon>Kickxellales</taxon>
        <taxon>Kickxellaceae</taxon>
        <taxon>Spiromyces</taxon>
    </lineage>
</organism>
<dbReference type="EMBL" id="JAMZIH010007646">
    <property type="protein sequence ID" value="KAJ1672910.1"/>
    <property type="molecule type" value="Genomic_DNA"/>
</dbReference>
<accession>A0ACC1HC00</accession>
<feature type="non-terminal residue" evidence="1">
    <location>
        <position position="223"/>
    </location>
</feature>
<proteinExistence type="predicted"/>
<gene>
    <name evidence="1" type="ORF">EV182_006247</name>
</gene>
<protein>
    <submittedName>
        <fullName evidence="1">Uncharacterized protein</fullName>
    </submittedName>
</protein>
<sequence>MAPQWTKMTDEMAKRSAIQGIYFGEVNCYKYYDLCETNKIEGYPTIQLWVKGRYIEEYLEDNEYGPFKAYASNLVNRFGTPLNKDPSRQETAVGVIPHLEDRTPNKPEPVAKRVPFDQLRLEQQQQQQQEKEGGDAAYALGRAWNPDGTVVDLTAQDFDEKTGTGPWMVKFYAPWCPHCQMFAPTWDEFAEKSKGLVNVGRVNCDKYGNLCNAQNILSYPTVK</sequence>
<evidence type="ECO:0000313" key="1">
    <source>
        <dbReference type="EMBL" id="KAJ1672910.1"/>
    </source>
</evidence>
<comment type="caution">
    <text evidence="1">The sequence shown here is derived from an EMBL/GenBank/DDBJ whole genome shotgun (WGS) entry which is preliminary data.</text>
</comment>
<reference evidence="1" key="1">
    <citation type="submission" date="2022-06" db="EMBL/GenBank/DDBJ databases">
        <title>Phylogenomic reconstructions and comparative analyses of Kickxellomycotina fungi.</title>
        <authorList>
            <person name="Reynolds N.K."/>
            <person name="Stajich J.E."/>
            <person name="Barry K."/>
            <person name="Grigoriev I.V."/>
            <person name="Crous P."/>
            <person name="Smith M.E."/>
        </authorList>
    </citation>
    <scope>NUCLEOTIDE SEQUENCE</scope>
    <source>
        <strain evidence="1">RSA 2271</strain>
    </source>
</reference>